<comment type="catalytic activity">
    <reaction evidence="12">
        <text>Couples ATP hydrolysis with the unwinding of duplex DNA by translocating in the 3'-5' direction.</text>
        <dbReference type="EC" id="5.6.2.4"/>
    </reaction>
</comment>
<evidence type="ECO:0000256" key="8">
    <source>
        <dbReference type="ARBA" id="ARBA00022840"/>
    </source>
</evidence>
<dbReference type="EMBL" id="JAAOIV010000008">
    <property type="protein sequence ID" value="NHN56487.1"/>
    <property type="molecule type" value="Genomic_DNA"/>
</dbReference>
<dbReference type="EC" id="5.6.2.4" evidence="13"/>
<keyword evidence="10" id="KW-0234">DNA repair</keyword>
<keyword evidence="7" id="KW-0269">Exonuclease</keyword>
<dbReference type="GO" id="GO:0000725">
    <property type="term" value="P:recombinational repair"/>
    <property type="evidence" value="ECO:0007669"/>
    <property type="project" value="TreeGrafter"/>
</dbReference>
<comment type="catalytic activity">
    <reaction evidence="14">
        <text>ATP + H2O = ADP + phosphate + H(+)</text>
        <dbReference type="Rhea" id="RHEA:13065"/>
        <dbReference type="ChEBI" id="CHEBI:15377"/>
        <dbReference type="ChEBI" id="CHEBI:15378"/>
        <dbReference type="ChEBI" id="CHEBI:30616"/>
        <dbReference type="ChEBI" id="CHEBI:43474"/>
        <dbReference type="ChEBI" id="CHEBI:456216"/>
        <dbReference type="EC" id="5.6.2.4"/>
    </reaction>
</comment>
<dbReference type="Proteomes" id="UP000744769">
    <property type="component" value="Unassembled WGS sequence"/>
</dbReference>
<dbReference type="PANTHER" id="PTHR11070">
    <property type="entry name" value="UVRD / RECB / PCRA DNA HELICASE FAMILY MEMBER"/>
    <property type="match status" value="1"/>
</dbReference>
<dbReference type="GO" id="GO:0033202">
    <property type="term" value="C:DNA helicase complex"/>
    <property type="evidence" value="ECO:0007669"/>
    <property type="project" value="TreeGrafter"/>
</dbReference>
<dbReference type="AlphaFoldDB" id="A0A967B6I3"/>
<keyword evidence="6 15" id="KW-0347">Helicase</keyword>
<dbReference type="Gene3D" id="3.90.320.10">
    <property type="match status" value="1"/>
</dbReference>
<proteinExistence type="inferred from homology"/>
<dbReference type="InterPro" id="IPR013986">
    <property type="entry name" value="DExx_box_DNA_helicase_dom_sf"/>
</dbReference>
<feature type="region of interest" description="Disordered" evidence="16">
    <location>
        <begin position="822"/>
        <end position="846"/>
    </location>
</feature>
<reference evidence="19" key="1">
    <citation type="submission" date="2020-03" db="EMBL/GenBank/DDBJ databases">
        <title>Draft sequencing of Calidifontibacter sp. DB0510.</title>
        <authorList>
            <person name="Kim D.-U."/>
        </authorList>
    </citation>
    <scope>NUCLEOTIDE SEQUENCE</scope>
    <source>
        <strain evidence="19">DB0510</strain>
    </source>
</reference>
<dbReference type="PANTHER" id="PTHR11070:SF55">
    <property type="entry name" value="DNA 3'-5' HELICASE"/>
    <property type="match status" value="1"/>
</dbReference>
<organism evidence="19 20">
    <name type="scientific">Metallococcus carri</name>
    <dbReference type="NCBI Taxonomy" id="1656884"/>
    <lineage>
        <taxon>Bacteria</taxon>
        <taxon>Bacillati</taxon>
        <taxon>Actinomycetota</taxon>
        <taxon>Actinomycetes</taxon>
        <taxon>Micrococcales</taxon>
        <taxon>Dermacoccaceae</taxon>
        <taxon>Metallococcus</taxon>
    </lineage>
</organism>
<keyword evidence="9" id="KW-0238">DNA-binding</keyword>
<evidence type="ECO:0000313" key="19">
    <source>
        <dbReference type="EMBL" id="NHN56487.1"/>
    </source>
</evidence>
<dbReference type="InterPro" id="IPR038726">
    <property type="entry name" value="PDDEXK_AddAB-type"/>
</dbReference>
<evidence type="ECO:0000313" key="20">
    <source>
        <dbReference type="Proteomes" id="UP000744769"/>
    </source>
</evidence>
<dbReference type="InterPro" id="IPR011604">
    <property type="entry name" value="PDDEXK-like_dom_sf"/>
</dbReference>
<evidence type="ECO:0000256" key="9">
    <source>
        <dbReference type="ARBA" id="ARBA00023125"/>
    </source>
</evidence>
<dbReference type="InterPro" id="IPR000212">
    <property type="entry name" value="DNA_helicase_UvrD/REP"/>
</dbReference>
<dbReference type="GO" id="GO:0005524">
    <property type="term" value="F:ATP binding"/>
    <property type="evidence" value="ECO:0007669"/>
    <property type="project" value="UniProtKB-UniRule"/>
</dbReference>
<dbReference type="InterPro" id="IPR014017">
    <property type="entry name" value="DNA_helicase_UvrD-like_C"/>
</dbReference>
<dbReference type="SUPFAM" id="SSF52540">
    <property type="entry name" value="P-loop containing nucleoside triphosphate hydrolases"/>
    <property type="match status" value="1"/>
</dbReference>
<dbReference type="PROSITE" id="PS51217">
    <property type="entry name" value="UVRD_HELICASE_CTER"/>
    <property type="match status" value="1"/>
</dbReference>
<feature type="domain" description="UvrD-like helicase C-terminal" evidence="18">
    <location>
        <begin position="354"/>
        <end position="667"/>
    </location>
</feature>
<dbReference type="PROSITE" id="PS51198">
    <property type="entry name" value="UVRD_HELICASE_ATP_BIND"/>
    <property type="match status" value="1"/>
</dbReference>
<dbReference type="InterPro" id="IPR011335">
    <property type="entry name" value="Restrct_endonuc-II-like"/>
</dbReference>
<evidence type="ECO:0000256" key="14">
    <source>
        <dbReference type="ARBA" id="ARBA00048988"/>
    </source>
</evidence>
<keyword evidence="5 15" id="KW-0378">Hydrolase</keyword>
<feature type="binding site" evidence="15">
    <location>
        <begin position="36"/>
        <end position="43"/>
    </location>
    <ligand>
        <name>ATP</name>
        <dbReference type="ChEBI" id="CHEBI:30616"/>
    </ligand>
</feature>
<keyword evidence="3 15" id="KW-0547">Nucleotide-binding</keyword>
<evidence type="ECO:0000256" key="12">
    <source>
        <dbReference type="ARBA" id="ARBA00034617"/>
    </source>
</evidence>
<sequence length="1101" mass="119733">MPYSATEIAQALGLFPPTEEQRAVIEQPLGPLLVVAGAGSGKTETMAGRVVWLVANGFVQPDEVLGLTFTRKAAGQLAERIGSRLRRLEQRGLWSPQPAPDGTPGLADIPTVQTYHSYAGRLVREHGLRAGVEPDARLLTEAAAWQYASEVVHRYDGPMGEVDKSDRTVTAAVVGLAGEMAEHLLASDEVDRYLTSVIAELQSQPPSGRSKALKAGAKEAVAVLSARRQILPIVQRYQALKRERSALDFADQMAVAARVAQRFPVVGAMERRRFRAVLLDEFQDTSEAQMVLLRSLFVADGEAVPVTAVGDPNQSIYGWRGASATTLAAFPGNFREGDRETPVLQLSTSWRNASSVLDAANTVSEPLRRDSAVEVAVLRPRPDAPAGRVELARLTTVDDEAALIADWLRQRRRPDADGVLPTAAVLCRKRSLFAPMAEALRRAGLPVEVVGIGGLLLTPEVSDLVSLLWVVQDPTRGDRLMRLLTGPMVRLGAADLDALAAWSRHLLDEAHRRIPREQRDIAPDSKERAAIAEALDQLPPAGWTGPRGERLSDLGARRLAALAAIVQRLRSMPGLPLAELAGEAERALGLDIEVLARPEHTPETARVHLDAFADVASHFSASADRPTLGGFLEWLDAAEEEERGLDAPELEASHDAVQILTVHAAKGLEWDHVAVPGLVEGTFPDHATNAAWDDELAAWTLTKAADHRDWRVLGKGWLIGVEGVPYELRGDRAGLPEFRWAEATDVVHGQELYEQFRAEVGEHLMREERRLAYVALTRARSDLLLTSSAWLTGATPRLPARFLLELREAGAGTELAWEEMPEPGVDGKAVNPREAEPVTTSWPHDPLADRRSQLAAAYDRVRASVADDTVPVQTEAGAFGARVAELHQLLRERAERRRTRVAAVLLPQHLSASGVVALARDPERFARELRRPMPSPPALAARQGTQFHAWVEQYYASAALVDIGELPGSGDDDADPQADLETMKAAFLASEWAGRTPSEIELALETWIGGLAVRGRIDAVFPRPDGGFTIVDWKTGKPPSGAAARARDLQLAAYRVAFARLHGLAPDRVDAAFFYAQTGETVRPELPEEQELEQLLAALTG</sequence>
<evidence type="ECO:0000256" key="1">
    <source>
        <dbReference type="ARBA" id="ARBA00009922"/>
    </source>
</evidence>
<evidence type="ECO:0000256" key="6">
    <source>
        <dbReference type="ARBA" id="ARBA00022806"/>
    </source>
</evidence>
<evidence type="ECO:0000256" key="16">
    <source>
        <dbReference type="SAM" id="MobiDB-lite"/>
    </source>
</evidence>
<name>A0A967B6I3_9MICO</name>
<evidence type="ECO:0000256" key="10">
    <source>
        <dbReference type="ARBA" id="ARBA00023204"/>
    </source>
</evidence>
<dbReference type="Gene3D" id="1.10.486.10">
    <property type="entry name" value="PCRA, domain 4"/>
    <property type="match status" value="1"/>
</dbReference>
<comment type="similarity">
    <text evidence="1">Belongs to the helicase family. UvrD subfamily.</text>
</comment>
<dbReference type="GO" id="GO:0004527">
    <property type="term" value="F:exonuclease activity"/>
    <property type="evidence" value="ECO:0007669"/>
    <property type="project" value="UniProtKB-KW"/>
</dbReference>
<dbReference type="CDD" id="cd17932">
    <property type="entry name" value="DEXQc_UvrD"/>
    <property type="match status" value="1"/>
</dbReference>
<keyword evidence="4" id="KW-0227">DNA damage</keyword>
<evidence type="ECO:0000256" key="3">
    <source>
        <dbReference type="ARBA" id="ARBA00022741"/>
    </source>
</evidence>
<dbReference type="GO" id="GO:0005829">
    <property type="term" value="C:cytosol"/>
    <property type="evidence" value="ECO:0007669"/>
    <property type="project" value="TreeGrafter"/>
</dbReference>
<dbReference type="GO" id="GO:0003677">
    <property type="term" value="F:DNA binding"/>
    <property type="evidence" value="ECO:0007669"/>
    <property type="project" value="UniProtKB-KW"/>
</dbReference>
<dbReference type="InterPro" id="IPR027417">
    <property type="entry name" value="P-loop_NTPase"/>
</dbReference>
<dbReference type="Pfam" id="PF13361">
    <property type="entry name" value="UvrD_C"/>
    <property type="match status" value="2"/>
</dbReference>
<evidence type="ECO:0000256" key="4">
    <source>
        <dbReference type="ARBA" id="ARBA00022763"/>
    </source>
</evidence>
<evidence type="ECO:0000256" key="15">
    <source>
        <dbReference type="PROSITE-ProRule" id="PRU00560"/>
    </source>
</evidence>
<keyword evidence="8 15" id="KW-0067">ATP-binding</keyword>
<dbReference type="SUPFAM" id="SSF52980">
    <property type="entry name" value="Restriction endonuclease-like"/>
    <property type="match status" value="1"/>
</dbReference>
<comment type="caution">
    <text evidence="19">The sequence shown here is derived from an EMBL/GenBank/DDBJ whole genome shotgun (WGS) entry which is preliminary data.</text>
</comment>
<dbReference type="Gene3D" id="3.40.50.300">
    <property type="entry name" value="P-loop containing nucleotide triphosphate hydrolases"/>
    <property type="match status" value="3"/>
</dbReference>
<keyword evidence="2" id="KW-0540">Nuclease</keyword>
<dbReference type="InterPro" id="IPR014016">
    <property type="entry name" value="UvrD-like_ATP-bd"/>
</dbReference>
<evidence type="ECO:0000256" key="7">
    <source>
        <dbReference type="ARBA" id="ARBA00022839"/>
    </source>
</evidence>
<evidence type="ECO:0000256" key="2">
    <source>
        <dbReference type="ARBA" id="ARBA00022722"/>
    </source>
</evidence>
<dbReference type="Pfam" id="PF12705">
    <property type="entry name" value="PDDEXK_1"/>
    <property type="match status" value="1"/>
</dbReference>
<dbReference type="RefSeq" id="WP_166197149.1">
    <property type="nucleotide sequence ID" value="NZ_JAAOIV010000008.1"/>
</dbReference>
<dbReference type="Pfam" id="PF00580">
    <property type="entry name" value="UvrD-helicase"/>
    <property type="match status" value="1"/>
</dbReference>
<accession>A0A967B6I3</accession>
<gene>
    <name evidence="19" type="ORF">G9U51_11930</name>
</gene>
<keyword evidence="11" id="KW-0413">Isomerase</keyword>
<keyword evidence="20" id="KW-1185">Reference proteome</keyword>
<dbReference type="Gene3D" id="1.10.10.160">
    <property type="match status" value="1"/>
</dbReference>
<evidence type="ECO:0000256" key="5">
    <source>
        <dbReference type="ARBA" id="ARBA00022801"/>
    </source>
</evidence>
<protein>
    <recommendedName>
        <fullName evidence="13">DNA 3'-5' helicase</fullName>
        <ecNumber evidence="13">5.6.2.4</ecNumber>
    </recommendedName>
</protein>
<feature type="domain" description="UvrD-like helicase ATP-binding" evidence="17">
    <location>
        <begin position="15"/>
        <end position="353"/>
    </location>
</feature>
<evidence type="ECO:0000256" key="11">
    <source>
        <dbReference type="ARBA" id="ARBA00023235"/>
    </source>
</evidence>
<evidence type="ECO:0000256" key="13">
    <source>
        <dbReference type="ARBA" id="ARBA00034808"/>
    </source>
</evidence>
<evidence type="ECO:0000259" key="18">
    <source>
        <dbReference type="PROSITE" id="PS51217"/>
    </source>
</evidence>
<dbReference type="GO" id="GO:0043138">
    <property type="term" value="F:3'-5' DNA helicase activity"/>
    <property type="evidence" value="ECO:0007669"/>
    <property type="project" value="UniProtKB-EC"/>
</dbReference>
<evidence type="ECO:0000259" key="17">
    <source>
        <dbReference type="PROSITE" id="PS51198"/>
    </source>
</evidence>